<name>A0A2T4PTJ1_9STAP</name>
<evidence type="ECO:0000313" key="11">
    <source>
        <dbReference type="Proteomes" id="UP000241209"/>
    </source>
</evidence>
<dbReference type="PANTHER" id="PTHR20275:SF9">
    <property type="entry name" value="NAD KINASE 2"/>
    <property type="match status" value="1"/>
</dbReference>
<evidence type="ECO:0000313" key="10">
    <source>
        <dbReference type="EMBL" id="PTI29685.1"/>
    </source>
</evidence>
<dbReference type="PANTHER" id="PTHR20275">
    <property type="entry name" value="NAD KINASE"/>
    <property type="match status" value="1"/>
</dbReference>
<comment type="subcellular location">
    <subcellularLocation>
        <location evidence="9">Cytoplasm</location>
    </subcellularLocation>
</comment>
<organism evidence="10 11">
    <name type="scientific">Mammaliicoccus vitulinus</name>
    <dbReference type="NCBI Taxonomy" id="71237"/>
    <lineage>
        <taxon>Bacteria</taxon>
        <taxon>Bacillati</taxon>
        <taxon>Bacillota</taxon>
        <taxon>Bacilli</taxon>
        <taxon>Bacillales</taxon>
        <taxon>Staphylococcaceae</taxon>
        <taxon>Mammaliicoccus</taxon>
    </lineage>
</organism>
<dbReference type="Pfam" id="PF20143">
    <property type="entry name" value="NAD_kinase_C"/>
    <property type="match status" value="1"/>
</dbReference>
<dbReference type="AlphaFoldDB" id="A0A2T4PTJ1"/>
<protein>
    <recommendedName>
        <fullName evidence="9">NAD kinase</fullName>
        <ecNumber evidence="9">2.7.1.23</ecNumber>
    </recommendedName>
    <alternativeName>
        <fullName evidence="9">ATP-dependent NAD kinase</fullName>
    </alternativeName>
</protein>
<feature type="binding site" evidence="9">
    <location>
        <begin position="51"/>
        <end position="52"/>
    </location>
    <ligand>
        <name>NAD(+)</name>
        <dbReference type="ChEBI" id="CHEBI:57540"/>
    </ligand>
</feature>
<dbReference type="GO" id="GO:0005737">
    <property type="term" value="C:cytoplasm"/>
    <property type="evidence" value="ECO:0007669"/>
    <property type="project" value="UniProtKB-SubCell"/>
</dbReference>
<evidence type="ECO:0000256" key="8">
    <source>
        <dbReference type="ARBA" id="ARBA00047925"/>
    </source>
</evidence>
<comment type="cofactor">
    <cofactor evidence="9">
        <name>a divalent metal cation</name>
        <dbReference type="ChEBI" id="CHEBI:60240"/>
    </cofactor>
</comment>
<dbReference type="GO" id="GO:0051287">
    <property type="term" value="F:NAD binding"/>
    <property type="evidence" value="ECO:0007669"/>
    <property type="project" value="UniProtKB-ARBA"/>
</dbReference>
<keyword evidence="2 9" id="KW-0808">Transferase</keyword>
<dbReference type="RefSeq" id="WP_107556979.1">
    <property type="nucleotide sequence ID" value="NZ_PZFK01000011.1"/>
</dbReference>
<keyword evidence="5 9" id="KW-0067">ATP-binding</keyword>
<dbReference type="HAMAP" id="MF_00361">
    <property type="entry name" value="NAD_kinase"/>
    <property type="match status" value="1"/>
</dbReference>
<dbReference type="STRING" id="1167632.GCA_000286335_02066"/>
<dbReference type="GO" id="GO:0006741">
    <property type="term" value="P:NADP+ biosynthetic process"/>
    <property type="evidence" value="ECO:0007669"/>
    <property type="project" value="UniProtKB-UniRule"/>
</dbReference>
<dbReference type="InterPro" id="IPR002504">
    <property type="entry name" value="NADK"/>
</dbReference>
<proteinExistence type="inferred from homology"/>
<dbReference type="Gene3D" id="2.60.200.30">
    <property type="entry name" value="Probable inorganic polyphosphate/atp-NAD kinase, domain 2"/>
    <property type="match status" value="1"/>
</dbReference>
<gene>
    <name evidence="9" type="primary">nadK</name>
    <name evidence="10" type="ORF">BU072_06585</name>
</gene>
<dbReference type="GO" id="GO:0019674">
    <property type="term" value="P:NAD+ metabolic process"/>
    <property type="evidence" value="ECO:0007669"/>
    <property type="project" value="InterPro"/>
</dbReference>
<comment type="caution">
    <text evidence="9">Lacks conserved residue(s) required for the propagation of feature annotation.</text>
</comment>
<feature type="binding site" evidence="9">
    <location>
        <begin position="124"/>
        <end position="125"/>
    </location>
    <ligand>
        <name>NAD(+)</name>
        <dbReference type="ChEBI" id="CHEBI:57540"/>
    </ligand>
</feature>
<evidence type="ECO:0000256" key="6">
    <source>
        <dbReference type="ARBA" id="ARBA00022857"/>
    </source>
</evidence>
<feature type="active site" description="Proton acceptor" evidence="9">
    <location>
        <position position="51"/>
    </location>
</feature>
<reference evidence="10 11" key="1">
    <citation type="journal article" date="2016" name="Front. Microbiol.">
        <title>Comprehensive Phylogenetic Analysis of Bovine Non-aureus Staphylococci Species Based on Whole-Genome Sequencing.</title>
        <authorList>
            <person name="Naushad S."/>
            <person name="Barkema H.W."/>
            <person name="Luby C."/>
            <person name="Condas L.A."/>
            <person name="Nobrega D.B."/>
            <person name="Carson D.A."/>
            <person name="De Buck J."/>
        </authorList>
    </citation>
    <scope>NUCLEOTIDE SEQUENCE [LARGE SCALE GENOMIC DNA]</scope>
    <source>
        <strain evidence="10 11">SNUC 2204</strain>
    </source>
</reference>
<sequence length="267" mass="30678">MTSSKRIYLFTSKDRDVLETREKIQNEMEPHGFEFVSNYDHADIIASVGGDGSFLQACRKTNFSKDKVYIGIKTRLDKNYLYVDFSVDDMPHLINSIDSEEVMVRKYPILVVNLNDQMSYMCLNDFYIKSSVIKPMKMEIFIDDEYFEAFNGDGLLISTTTGSTGYNKSLDGAIIDPKIRSMQLTEIASLNNNNFRTVSSSVVLGDTRTLKITLDKEGNYYPIMGLDNEALSIQETDFITLKIQDKYIRTLKLPQNSFWSKVQRKFL</sequence>
<dbReference type="InterPro" id="IPR017437">
    <property type="entry name" value="ATP-NAD_kinase_PpnK-typ_C"/>
</dbReference>
<accession>A0A2T4PTJ1</accession>
<comment type="caution">
    <text evidence="10">The sequence shown here is derived from an EMBL/GenBank/DDBJ whole genome shotgun (WGS) entry which is preliminary data.</text>
</comment>
<dbReference type="NCBIfam" id="NF002902">
    <property type="entry name" value="PRK03501.1"/>
    <property type="match status" value="1"/>
</dbReference>
<dbReference type="GO" id="GO:0046872">
    <property type="term" value="F:metal ion binding"/>
    <property type="evidence" value="ECO:0007669"/>
    <property type="project" value="UniProtKB-UniRule"/>
</dbReference>
<dbReference type="SUPFAM" id="SSF111331">
    <property type="entry name" value="NAD kinase/diacylglycerol kinase-like"/>
    <property type="match status" value="1"/>
</dbReference>
<feature type="binding site" evidence="9">
    <location>
        <position position="188"/>
    </location>
    <ligand>
        <name>NAD(+)</name>
        <dbReference type="ChEBI" id="CHEBI:57540"/>
    </ligand>
</feature>
<dbReference type="InterPro" id="IPR017438">
    <property type="entry name" value="ATP-NAD_kinase_N"/>
</dbReference>
<comment type="similarity">
    <text evidence="9">Belongs to the NAD kinase family.</text>
</comment>
<keyword evidence="3 9" id="KW-0547">Nucleotide-binding</keyword>
<evidence type="ECO:0000256" key="2">
    <source>
        <dbReference type="ARBA" id="ARBA00022679"/>
    </source>
</evidence>
<dbReference type="GO" id="GO:0005524">
    <property type="term" value="F:ATP binding"/>
    <property type="evidence" value="ECO:0007669"/>
    <property type="project" value="UniProtKB-KW"/>
</dbReference>
<comment type="catalytic activity">
    <reaction evidence="8 9">
        <text>NAD(+) + ATP = ADP + NADP(+) + H(+)</text>
        <dbReference type="Rhea" id="RHEA:18629"/>
        <dbReference type="ChEBI" id="CHEBI:15378"/>
        <dbReference type="ChEBI" id="CHEBI:30616"/>
        <dbReference type="ChEBI" id="CHEBI:57540"/>
        <dbReference type="ChEBI" id="CHEBI:58349"/>
        <dbReference type="ChEBI" id="CHEBI:456216"/>
        <dbReference type="EC" id="2.7.1.23"/>
    </reaction>
</comment>
<feature type="binding site" evidence="9">
    <location>
        <position position="153"/>
    </location>
    <ligand>
        <name>NAD(+)</name>
        <dbReference type="ChEBI" id="CHEBI:57540"/>
    </ligand>
</feature>
<dbReference type="Proteomes" id="UP000241209">
    <property type="component" value="Unassembled WGS sequence"/>
</dbReference>
<evidence type="ECO:0000256" key="9">
    <source>
        <dbReference type="HAMAP-Rule" id="MF_00361"/>
    </source>
</evidence>
<evidence type="ECO:0000256" key="3">
    <source>
        <dbReference type="ARBA" id="ARBA00022741"/>
    </source>
</evidence>
<dbReference type="InterPro" id="IPR016064">
    <property type="entry name" value="NAD/diacylglycerol_kinase_sf"/>
</dbReference>
<keyword evidence="6 9" id="KW-0521">NADP</keyword>
<feature type="binding site" evidence="9">
    <location>
        <begin position="164"/>
        <end position="169"/>
    </location>
    <ligand>
        <name>NAD(+)</name>
        <dbReference type="ChEBI" id="CHEBI:57540"/>
    </ligand>
</feature>
<evidence type="ECO:0000256" key="7">
    <source>
        <dbReference type="ARBA" id="ARBA00023027"/>
    </source>
</evidence>
<evidence type="ECO:0000256" key="5">
    <source>
        <dbReference type="ARBA" id="ARBA00022840"/>
    </source>
</evidence>
<dbReference type="EC" id="2.7.1.23" evidence="9"/>
<evidence type="ECO:0000256" key="1">
    <source>
        <dbReference type="ARBA" id="ARBA00022490"/>
    </source>
</evidence>
<dbReference type="EMBL" id="PZFK01000011">
    <property type="protein sequence ID" value="PTI29685.1"/>
    <property type="molecule type" value="Genomic_DNA"/>
</dbReference>
<dbReference type="Gene3D" id="3.40.50.10330">
    <property type="entry name" value="Probable inorganic polyphosphate/atp-NAD kinase, domain 1"/>
    <property type="match status" value="1"/>
</dbReference>
<keyword evidence="7 9" id="KW-0520">NAD</keyword>
<keyword evidence="4 9" id="KW-0418">Kinase</keyword>
<dbReference type="GO" id="GO:0003951">
    <property type="term" value="F:NAD+ kinase activity"/>
    <property type="evidence" value="ECO:0007669"/>
    <property type="project" value="UniProtKB-UniRule"/>
</dbReference>
<comment type="function">
    <text evidence="9">Involved in the regulation of the intracellular balance of NAD and NADP, and is a key enzyme in the biosynthesis of NADP. Catalyzes specifically the phosphorylation on 2'-hydroxyl of the adenosine moiety of NAD to yield NADP.</text>
</comment>
<evidence type="ECO:0000256" key="4">
    <source>
        <dbReference type="ARBA" id="ARBA00022777"/>
    </source>
</evidence>
<keyword evidence="1 9" id="KW-0963">Cytoplasm</keyword>